<keyword evidence="4" id="KW-0539">Nucleus</keyword>
<sequence length="1728" mass="194148">MATKRDASHKPFVDDATLHQWAESGSKRIRTKLSEALTAFAVNKENDADDSDLSHLLYELVWVVVQAKLPRHDVVSVLKKADLAAFPEACDAFMDLLWIIGNEIEVKEVGRERHTSPEWQQLCRLVKSIAEEEIVPPLSLKSSLEFDLLHGAGLTSEPQVIRKKILRINTKSLYTQMKYNLLREESEGFSKVLGLLHTGVTPDQLEASKTDLLSLIGYFDLDANRVLDLVLDAYEMHTENDCFAELLGAFKKESLPHVIGFKFQFYKRPDVAETLVTPRSLYRLAATLIRKKLLDLDALLPHLAPSKEEIVKQYMVRVKKLEDEARSYGKVNLAAKSDDSAEKAAEDAATAGNVDEHNQVYGLIVGMLEIGSEASAFEMIRWFQGRGVNPLAYKPLTMQLCTLVNALIESLYEPLSLKKLQLIATTTTSKQQRLTTKSSAAQYNNVKPLTTSDELVKVVFPILEMLGAQLHHDQLLLSKLLRIIAHLLEDESKKKAPATEGADGDDDNNNMMTKAKELIVKSFLPTLTLQVSNPSSAFQLWELIKLYPFDQRYRMYQQWQEAYTSSPEMKLVEAQVVQNTRKVMRRLTADRAKPSARSLTHVAHSNPLIVFRTMLRQIQSYDNLIQPVVESFKFITPLGMDVLSFVLVSELAKSRQSMKSDGTNISLWLASLASFSGSFYRKYPNVELAGLLQYLIQRLQNWESVDLVVLSELLSKMGSCISFEDISLSQLEAQAGGPHLWHEPSDPKLMNRRAIPRLRDALVKRNLALPLCLLICQMRGRIEFQENSPLTHLKLLGRVYDTCQMTLSQLLQFLNGVVDPLVYTKMLPPIRALVQDYHIPAELVMTLCRPAIRFDDPVLKRAPRSIHATSSSSNSNGADANGSSSRRTWFMNSPELVDDVRQALAGPDPTKDPFMGMTKDLYVTFWSLILYDIHVPFSQYESEIVRLRNSLTAAGGIGALSTSERKKFKEKTSNMIDKLTTEQKDQVAHRKRVFERLEEKKHQFFTREAPDNLTAVTELLQKCVIPRALLSPEDALFCAKFMERIHYINTPEFSTLQYFDKINLKLPSMVLCVTEREAGNFGIFVKETLTLLFRWYQSAVTYEEDALHGKSGFSIDLNDPKKKLAYRQYKQLYAKWHKWMAKVYSTTLASDDYMPIRNTLVILTKIIDVFPSSKSTAESMLVIVETLTKEEREDIKIMAKRYFALLMKRKSTLVEDKMLAVAVPKVKEAAKPVPATDKEEDTRDEARDDGEKEQRRSESRSSETVAFEKKAERESMTSSSSRDRDRDRKRVLRQDLESGEISSPPPPPMSGSSSSRRSSDRSSSAALPPVEATSSNNKDSSRSSSSRLKRRDSDRASAEESNSSSRHHDDKRGRRNESTATTTRDASPGGKPPMPLSSSSSSRGGSGSKATTDAAADSSAGRKRDRSRERRSRSADGRRNGRDRDRGGEKEVRSSSSNRNQDTQKDNSSENVVAASDNDSRKRQRVENSEAALRRQLTEKKDQGQRREAREPREPREQRNEGAKPSESATSRGDSERGSTGQQSQQQQPARKIVSLVSRKRERDPTSLAEDEGGRQTPILSAPALAGADNDRDRGNADDRGRKRDLGRGGSGGGSNNRGGDSDQNQKRGLQDEKKKLRHRKGRDDASGSGGGGGSNKNNNQTQQEHRDQQSNNGNRVNDRNRGGGQGRSNDESGRDGNDERNQSNNNSGGNGRRREHSGNNNDRRGRR</sequence>
<dbReference type="EMBL" id="GL376626">
    <property type="status" value="NOT_ANNOTATED_CDS"/>
    <property type="molecule type" value="Genomic_DNA"/>
</dbReference>
<dbReference type="VEuPathDB" id="FungiDB:PYU1_G001186"/>
<dbReference type="EnsemblProtists" id="PYU1_T001186">
    <property type="protein sequence ID" value="PYU1_T001186"/>
    <property type="gene ID" value="PYU1_G001186"/>
</dbReference>
<dbReference type="PANTHER" id="PTHR21597">
    <property type="entry name" value="THO2 PROTEIN"/>
    <property type="match status" value="1"/>
</dbReference>
<organism evidence="9 10">
    <name type="scientific">Globisporangium ultimum (strain ATCC 200006 / CBS 805.95 / DAOM BR144)</name>
    <name type="common">Pythium ultimum</name>
    <dbReference type="NCBI Taxonomy" id="431595"/>
    <lineage>
        <taxon>Eukaryota</taxon>
        <taxon>Sar</taxon>
        <taxon>Stramenopiles</taxon>
        <taxon>Oomycota</taxon>
        <taxon>Peronosporomycetes</taxon>
        <taxon>Pythiales</taxon>
        <taxon>Pythiaceae</taxon>
        <taxon>Globisporangium</taxon>
    </lineage>
</organism>
<reference evidence="10" key="2">
    <citation type="submission" date="2010-04" db="EMBL/GenBank/DDBJ databases">
        <authorList>
            <person name="Buell R."/>
            <person name="Hamilton J."/>
            <person name="Hostetler J."/>
        </authorList>
    </citation>
    <scope>NUCLEOTIDE SEQUENCE [LARGE SCALE GENOMIC DNA]</scope>
    <source>
        <strain evidence="10">DAOM:BR144</strain>
    </source>
</reference>
<reference evidence="9" key="3">
    <citation type="submission" date="2015-02" db="UniProtKB">
        <authorList>
            <consortium name="EnsemblProtists"/>
        </authorList>
    </citation>
    <scope>IDENTIFICATION</scope>
    <source>
        <strain evidence="9">DAOM BR144</strain>
    </source>
</reference>
<feature type="compositionally biased region" description="Low complexity" evidence="5">
    <location>
        <begin position="1334"/>
        <end position="1346"/>
    </location>
</feature>
<evidence type="ECO:0000313" key="10">
    <source>
        <dbReference type="Proteomes" id="UP000019132"/>
    </source>
</evidence>
<dbReference type="InterPro" id="IPR021726">
    <property type="entry name" value="THO_THOC2_N"/>
</dbReference>
<dbReference type="STRING" id="431595.K3W895"/>
<feature type="compositionally biased region" description="Low complexity" evidence="5">
    <location>
        <begin position="1310"/>
        <end position="1324"/>
    </location>
</feature>
<comment type="subcellular location">
    <subcellularLocation>
        <location evidence="1">Nucleus</location>
    </subcellularLocation>
</comment>
<dbReference type="GO" id="GO:0006406">
    <property type="term" value="P:mRNA export from nucleus"/>
    <property type="evidence" value="ECO:0007669"/>
    <property type="project" value="InterPro"/>
</dbReference>
<dbReference type="GO" id="GO:0000445">
    <property type="term" value="C:THO complex part of transcription export complex"/>
    <property type="evidence" value="ECO:0007669"/>
    <property type="project" value="TreeGrafter"/>
</dbReference>
<dbReference type="Proteomes" id="UP000019132">
    <property type="component" value="Unassembled WGS sequence"/>
</dbReference>
<dbReference type="InterPro" id="IPR021418">
    <property type="entry name" value="THO_THOC2_C"/>
</dbReference>
<feature type="region of interest" description="Disordered" evidence="5">
    <location>
        <begin position="865"/>
        <end position="885"/>
    </location>
</feature>
<dbReference type="InterPro" id="IPR032302">
    <property type="entry name" value="THOC2_N"/>
</dbReference>
<dbReference type="Pfam" id="PF11262">
    <property type="entry name" value="Tho2"/>
    <property type="match status" value="1"/>
</dbReference>
<feature type="compositionally biased region" description="Gly residues" evidence="5">
    <location>
        <begin position="1608"/>
        <end position="1617"/>
    </location>
</feature>
<evidence type="ECO:0000313" key="9">
    <source>
        <dbReference type="EnsemblProtists" id="PYU1_T001186"/>
    </source>
</evidence>
<evidence type="ECO:0000259" key="7">
    <source>
        <dbReference type="Pfam" id="PF11732"/>
    </source>
</evidence>
<keyword evidence="10" id="KW-1185">Reference proteome</keyword>
<dbReference type="InterPro" id="IPR040007">
    <property type="entry name" value="Tho2"/>
</dbReference>
<feature type="compositionally biased region" description="Low complexity" evidence="5">
    <location>
        <begin position="870"/>
        <end position="885"/>
    </location>
</feature>
<evidence type="ECO:0000259" key="8">
    <source>
        <dbReference type="Pfam" id="PF16134"/>
    </source>
</evidence>
<accession>K3W895</accession>
<dbReference type="InParanoid" id="K3W895"/>
<feature type="compositionally biased region" description="Basic and acidic residues" evidence="5">
    <location>
        <begin position="1589"/>
        <end position="1607"/>
    </location>
</feature>
<feature type="domain" description="THO complex subunitTHOC2 C-terminal" evidence="6">
    <location>
        <begin position="917"/>
        <end position="1206"/>
    </location>
</feature>
<dbReference type="eggNOG" id="KOG1874">
    <property type="taxonomic scope" value="Eukaryota"/>
</dbReference>
<dbReference type="Pfam" id="PF11732">
    <property type="entry name" value="Thoc2"/>
    <property type="match status" value="1"/>
</dbReference>
<dbReference type="OMA" id="QERWTCI"/>
<feature type="domain" description="THO complex subunitTHOC2 N-terminal" evidence="7">
    <location>
        <begin position="599"/>
        <end position="673"/>
    </location>
</feature>
<protein>
    <recommendedName>
        <fullName evidence="3">THO complex subunit 2</fullName>
    </recommendedName>
</protein>
<dbReference type="GO" id="GO:0003729">
    <property type="term" value="F:mRNA binding"/>
    <property type="evidence" value="ECO:0007669"/>
    <property type="project" value="TreeGrafter"/>
</dbReference>
<feature type="compositionally biased region" description="Basic and acidic residues" evidence="5">
    <location>
        <begin position="1228"/>
        <end position="1296"/>
    </location>
</feature>
<evidence type="ECO:0000259" key="6">
    <source>
        <dbReference type="Pfam" id="PF11262"/>
    </source>
</evidence>
<feature type="compositionally biased region" description="Basic and acidic residues" evidence="5">
    <location>
        <begin position="1689"/>
        <end position="1702"/>
    </location>
</feature>
<comment type="similarity">
    <text evidence="2">Belongs to the THOC2 family.</text>
</comment>
<evidence type="ECO:0000256" key="2">
    <source>
        <dbReference type="ARBA" id="ARBA00007857"/>
    </source>
</evidence>
<name>K3W895_GLOUD</name>
<evidence type="ECO:0000256" key="5">
    <source>
        <dbReference type="SAM" id="MobiDB-lite"/>
    </source>
</evidence>
<evidence type="ECO:0000256" key="4">
    <source>
        <dbReference type="ARBA" id="ARBA00023242"/>
    </source>
</evidence>
<feature type="domain" description="THO complex subunit 2 N-terminal" evidence="8">
    <location>
        <begin position="14"/>
        <end position="597"/>
    </location>
</feature>
<proteinExistence type="inferred from homology"/>
<dbReference type="HOGENOM" id="CLU_000511_3_0_1"/>
<feature type="compositionally biased region" description="Basic and acidic residues" evidence="5">
    <location>
        <begin position="1366"/>
        <end position="1377"/>
    </location>
</feature>
<dbReference type="GO" id="GO:0006397">
    <property type="term" value="P:mRNA processing"/>
    <property type="evidence" value="ECO:0007669"/>
    <property type="project" value="InterPro"/>
</dbReference>
<feature type="compositionally biased region" description="Low complexity" evidence="5">
    <location>
        <begin position="1396"/>
        <end position="1419"/>
    </location>
</feature>
<evidence type="ECO:0000256" key="3">
    <source>
        <dbReference type="ARBA" id="ARBA00019596"/>
    </source>
</evidence>
<evidence type="ECO:0000256" key="1">
    <source>
        <dbReference type="ARBA" id="ARBA00004123"/>
    </source>
</evidence>
<feature type="compositionally biased region" description="Basic and acidic residues" evidence="5">
    <location>
        <begin position="1420"/>
        <end position="1453"/>
    </location>
</feature>
<dbReference type="Pfam" id="PF16134">
    <property type="entry name" value="THOC2_N"/>
    <property type="match status" value="1"/>
</dbReference>
<reference evidence="10" key="1">
    <citation type="journal article" date="2010" name="Genome Biol.">
        <title>Genome sequence of the necrotrophic plant pathogen Pythium ultimum reveals original pathogenicity mechanisms and effector repertoire.</title>
        <authorList>
            <person name="Levesque C.A."/>
            <person name="Brouwer H."/>
            <person name="Cano L."/>
            <person name="Hamilton J.P."/>
            <person name="Holt C."/>
            <person name="Huitema E."/>
            <person name="Raffaele S."/>
            <person name="Robideau G.P."/>
            <person name="Thines M."/>
            <person name="Win J."/>
            <person name="Zerillo M.M."/>
            <person name="Beakes G.W."/>
            <person name="Boore J.L."/>
            <person name="Busam D."/>
            <person name="Dumas B."/>
            <person name="Ferriera S."/>
            <person name="Fuerstenberg S.I."/>
            <person name="Gachon C.M."/>
            <person name="Gaulin E."/>
            <person name="Govers F."/>
            <person name="Grenville-Briggs L."/>
            <person name="Horner N."/>
            <person name="Hostetler J."/>
            <person name="Jiang R.H."/>
            <person name="Johnson J."/>
            <person name="Krajaejun T."/>
            <person name="Lin H."/>
            <person name="Meijer H.J."/>
            <person name="Moore B."/>
            <person name="Morris P."/>
            <person name="Phuntmart V."/>
            <person name="Puiu D."/>
            <person name="Shetty J."/>
            <person name="Stajich J.E."/>
            <person name="Tripathy S."/>
            <person name="Wawra S."/>
            <person name="van West P."/>
            <person name="Whitty B.R."/>
            <person name="Coutinho P.M."/>
            <person name="Henrissat B."/>
            <person name="Martin F."/>
            <person name="Thomas P.D."/>
            <person name="Tyler B.M."/>
            <person name="De Vries R.P."/>
            <person name="Kamoun S."/>
            <person name="Yandell M."/>
            <person name="Tisserat N."/>
            <person name="Buell C.R."/>
        </authorList>
    </citation>
    <scope>NUCLEOTIDE SEQUENCE</scope>
    <source>
        <strain evidence="10">DAOM:BR144</strain>
    </source>
</reference>
<dbReference type="PANTHER" id="PTHR21597:SF0">
    <property type="entry name" value="THO COMPLEX SUBUNIT 2"/>
    <property type="match status" value="1"/>
</dbReference>
<feature type="compositionally biased region" description="Basic and acidic residues" evidence="5">
    <location>
        <begin position="1620"/>
        <end position="1635"/>
    </location>
</feature>
<feature type="compositionally biased region" description="Basic and acidic residues" evidence="5">
    <location>
        <begin position="1478"/>
        <end position="1524"/>
    </location>
</feature>
<feature type="region of interest" description="Disordered" evidence="5">
    <location>
        <begin position="1228"/>
        <end position="1728"/>
    </location>
</feature>